<gene>
    <name evidence="2" type="ORF">AVDCRST_MAG45-1699</name>
</gene>
<feature type="non-terminal residue" evidence="2">
    <location>
        <position position="163"/>
    </location>
</feature>
<evidence type="ECO:0000256" key="1">
    <source>
        <dbReference type="SAM" id="MobiDB-lite"/>
    </source>
</evidence>
<evidence type="ECO:0000313" key="2">
    <source>
        <dbReference type="EMBL" id="CAA9507614.1"/>
    </source>
</evidence>
<feature type="compositionally biased region" description="Basic residues" evidence="1">
    <location>
        <begin position="1"/>
        <end position="15"/>
    </location>
</feature>
<organism evidence="2">
    <name type="scientific">uncultured Solirubrobacterales bacterium</name>
    <dbReference type="NCBI Taxonomy" id="768556"/>
    <lineage>
        <taxon>Bacteria</taxon>
        <taxon>Bacillati</taxon>
        <taxon>Actinomycetota</taxon>
        <taxon>Thermoleophilia</taxon>
        <taxon>Solirubrobacterales</taxon>
        <taxon>environmental samples</taxon>
    </lineage>
</organism>
<name>A0A6J4SXH4_9ACTN</name>
<proteinExistence type="predicted"/>
<feature type="compositionally biased region" description="Basic and acidic residues" evidence="1">
    <location>
        <begin position="32"/>
        <end position="46"/>
    </location>
</feature>
<feature type="compositionally biased region" description="Basic residues" evidence="1">
    <location>
        <begin position="113"/>
        <end position="139"/>
    </location>
</feature>
<sequence>DRARGGHRGRHRRGGARPSPPARGRRAAGAAPHERDPLGAAADRRLLQHGGPGAHGAGRRGDRLCLCRAGGDHDPGLGRRGAPDAAAATDDRCADRLRRSRQHRLLRPALQRGHARVRGSARGGGLRRTRVRRRARDRRLLRRGGVRHEVLEGRRSSEGLLRA</sequence>
<dbReference type="AlphaFoldDB" id="A0A6J4SXH4"/>
<feature type="compositionally biased region" description="Basic and acidic residues" evidence="1">
    <location>
        <begin position="59"/>
        <end position="77"/>
    </location>
</feature>
<dbReference type="EMBL" id="CADCVU010000145">
    <property type="protein sequence ID" value="CAA9507614.1"/>
    <property type="molecule type" value="Genomic_DNA"/>
</dbReference>
<feature type="region of interest" description="Disordered" evidence="1">
    <location>
        <begin position="1"/>
        <end position="139"/>
    </location>
</feature>
<accession>A0A6J4SXH4</accession>
<protein>
    <submittedName>
        <fullName evidence="2">Uncharacterized protein</fullName>
    </submittedName>
</protein>
<feature type="non-terminal residue" evidence="2">
    <location>
        <position position="1"/>
    </location>
</feature>
<reference evidence="2" key="1">
    <citation type="submission" date="2020-02" db="EMBL/GenBank/DDBJ databases">
        <authorList>
            <person name="Meier V. D."/>
        </authorList>
    </citation>
    <scope>NUCLEOTIDE SEQUENCE</scope>
    <source>
        <strain evidence="2">AVDCRST_MAG45</strain>
    </source>
</reference>